<dbReference type="InterPro" id="IPR001245">
    <property type="entry name" value="Ser-Thr/Tyr_kinase_cat_dom"/>
</dbReference>
<dbReference type="GO" id="GO:0007166">
    <property type="term" value="P:cell surface receptor signaling pathway"/>
    <property type="evidence" value="ECO:0007669"/>
    <property type="project" value="InterPro"/>
</dbReference>
<dbReference type="GO" id="GO:0005524">
    <property type="term" value="F:ATP binding"/>
    <property type="evidence" value="ECO:0007669"/>
    <property type="project" value="UniProtKB-KW"/>
</dbReference>
<evidence type="ECO:0000256" key="3">
    <source>
        <dbReference type="ARBA" id="ARBA00047558"/>
    </source>
</evidence>
<dbReference type="EnsemblPlants" id="Kaladp0059s0254.1.v1.1">
    <property type="protein sequence ID" value="Kaladp0059s0254.1.v1.1"/>
    <property type="gene ID" value="Kaladp0059s0254.v1.1"/>
</dbReference>
<keyword evidence="1" id="KW-0547">Nucleotide-binding</keyword>
<dbReference type="GO" id="GO:0005886">
    <property type="term" value="C:plasma membrane"/>
    <property type="evidence" value="ECO:0007669"/>
    <property type="project" value="TreeGrafter"/>
</dbReference>
<feature type="transmembrane region" description="Helical" evidence="5">
    <location>
        <begin position="36"/>
        <end position="61"/>
    </location>
</feature>
<dbReference type="InterPro" id="IPR008271">
    <property type="entry name" value="Ser/Thr_kinase_AS"/>
</dbReference>
<dbReference type="Pfam" id="PF07714">
    <property type="entry name" value="PK_Tyr_Ser-Thr"/>
    <property type="match status" value="1"/>
</dbReference>
<evidence type="ECO:0000256" key="2">
    <source>
        <dbReference type="ARBA" id="ARBA00022840"/>
    </source>
</evidence>
<keyword evidence="8" id="KW-1185">Reference proteome</keyword>
<feature type="domain" description="Protein kinase" evidence="6">
    <location>
        <begin position="103"/>
        <end position="369"/>
    </location>
</feature>
<dbReference type="InterPro" id="IPR011009">
    <property type="entry name" value="Kinase-like_dom_sf"/>
</dbReference>
<proteinExistence type="predicted"/>
<dbReference type="PROSITE" id="PS00108">
    <property type="entry name" value="PROTEIN_KINASE_ST"/>
    <property type="match status" value="1"/>
</dbReference>
<dbReference type="GO" id="GO:0004674">
    <property type="term" value="F:protein serine/threonine kinase activity"/>
    <property type="evidence" value="ECO:0007669"/>
    <property type="project" value="TreeGrafter"/>
</dbReference>
<evidence type="ECO:0000259" key="6">
    <source>
        <dbReference type="PROSITE" id="PS50011"/>
    </source>
</evidence>
<keyword evidence="5" id="KW-0812">Transmembrane</keyword>
<reference evidence="7" key="1">
    <citation type="submission" date="2021-01" db="UniProtKB">
        <authorList>
            <consortium name="EnsemblPlants"/>
        </authorList>
    </citation>
    <scope>IDENTIFICATION</scope>
</reference>
<name>A0A7N0UB98_KALFE</name>
<dbReference type="PROSITE" id="PS50011">
    <property type="entry name" value="PROTEIN_KINASE_DOM"/>
    <property type="match status" value="1"/>
</dbReference>
<protein>
    <recommendedName>
        <fullName evidence="6">Protein kinase domain-containing protein</fullName>
    </recommendedName>
</protein>
<dbReference type="SUPFAM" id="SSF56112">
    <property type="entry name" value="Protein kinase-like (PK-like)"/>
    <property type="match status" value="1"/>
</dbReference>
<organism evidence="7 8">
    <name type="scientific">Kalanchoe fedtschenkoi</name>
    <name type="common">Lavender scallops</name>
    <name type="synonym">South American air plant</name>
    <dbReference type="NCBI Taxonomy" id="63787"/>
    <lineage>
        <taxon>Eukaryota</taxon>
        <taxon>Viridiplantae</taxon>
        <taxon>Streptophyta</taxon>
        <taxon>Embryophyta</taxon>
        <taxon>Tracheophyta</taxon>
        <taxon>Spermatophyta</taxon>
        <taxon>Magnoliopsida</taxon>
        <taxon>eudicotyledons</taxon>
        <taxon>Gunneridae</taxon>
        <taxon>Pentapetalae</taxon>
        <taxon>Saxifragales</taxon>
        <taxon>Crassulaceae</taxon>
        <taxon>Kalanchoe</taxon>
    </lineage>
</organism>
<keyword evidence="2" id="KW-0067">ATP-binding</keyword>
<dbReference type="Gene3D" id="1.10.510.10">
    <property type="entry name" value="Transferase(Phosphotransferase) domain 1"/>
    <property type="match status" value="2"/>
</dbReference>
<dbReference type="Gramene" id="Kaladp0059s0254.1.v1.1">
    <property type="protein sequence ID" value="Kaladp0059s0254.1.v1.1"/>
    <property type="gene ID" value="Kaladp0059s0254.v1.1"/>
</dbReference>
<dbReference type="Gene3D" id="3.30.200.20">
    <property type="entry name" value="Phosphorylase Kinase, domain 1"/>
    <property type="match status" value="1"/>
</dbReference>
<dbReference type="AlphaFoldDB" id="A0A7N0UB98"/>
<dbReference type="Proteomes" id="UP000594263">
    <property type="component" value="Unplaced"/>
</dbReference>
<evidence type="ECO:0000313" key="7">
    <source>
        <dbReference type="EnsemblPlants" id="Kaladp0059s0254.1.v1.1"/>
    </source>
</evidence>
<dbReference type="PANTHER" id="PTHR27005">
    <property type="entry name" value="WALL-ASSOCIATED RECEPTOR KINASE-LIKE 21"/>
    <property type="match status" value="1"/>
</dbReference>
<dbReference type="OMA" id="EHIHESK"/>
<comment type="catalytic activity">
    <reaction evidence="4">
        <text>L-threonyl-[protein] + ATP = O-phospho-L-threonyl-[protein] + ADP + H(+)</text>
        <dbReference type="Rhea" id="RHEA:46608"/>
        <dbReference type="Rhea" id="RHEA-COMP:11060"/>
        <dbReference type="Rhea" id="RHEA-COMP:11605"/>
        <dbReference type="ChEBI" id="CHEBI:15378"/>
        <dbReference type="ChEBI" id="CHEBI:30013"/>
        <dbReference type="ChEBI" id="CHEBI:30616"/>
        <dbReference type="ChEBI" id="CHEBI:61977"/>
        <dbReference type="ChEBI" id="CHEBI:456216"/>
    </reaction>
</comment>
<keyword evidence="5" id="KW-1133">Transmembrane helix</keyword>
<dbReference type="InterPro" id="IPR000719">
    <property type="entry name" value="Prot_kinase_dom"/>
</dbReference>
<evidence type="ECO:0000313" key="8">
    <source>
        <dbReference type="Proteomes" id="UP000594263"/>
    </source>
</evidence>
<keyword evidence="5" id="KW-0472">Membrane</keyword>
<accession>A0A7N0UB98</accession>
<evidence type="ECO:0000256" key="4">
    <source>
        <dbReference type="ARBA" id="ARBA00047951"/>
    </source>
</evidence>
<evidence type="ECO:0000256" key="1">
    <source>
        <dbReference type="ARBA" id="ARBA00022741"/>
    </source>
</evidence>
<dbReference type="InterPro" id="IPR045274">
    <property type="entry name" value="WAK-like"/>
</dbReference>
<evidence type="ECO:0000256" key="5">
    <source>
        <dbReference type="SAM" id="Phobius"/>
    </source>
</evidence>
<sequence length="369" mass="41027">MSCSSRCGNRIIQIIVYDGTCSGLGCYQIIHSKKYILGYQVSVTRIAVGLAAFLIVGSWLYRSYKKRKHLMLKKKSSQQKRGGTEKAARIFTVNELRQAANNYDESRIIGKGGFGTVYKGILDDDKLIAIAEVKSDCFNRRNVERLLGCCLEAEVALLVYEHISNGTLYEHIHESKNPALVLSWENRLRIATEVAGVLAYLHSEAAVPIVHRDFKSANVLLDESYTAKLTKQSDVYSFGVVLVELITGKKAISFARPEEERCLAMLFILSMKNDKLFSIQEAASLALACLKVKGDERPSMRKVASQLQELLLMGKHPWMDAATASEENEHLLECQILDEYDPSGSISSSPTASYNSITHHIVLSVGDGR</sequence>
<dbReference type="PANTHER" id="PTHR27005:SF468">
    <property type="entry name" value="OS01G0310500 PROTEIN"/>
    <property type="match status" value="1"/>
</dbReference>
<comment type="catalytic activity">
    <reaction evidence="3">
        <text>L-seryl-[protein] + ATP = O-phospho-L-seryl-[protein] + ADP + H(+)</text>
        <dbReference type="Rhea" id="RHEA:17989"/>
        <dbReference type="Rhea" id="RHEA-COMP:9863"/>
        <dbReference type="Rhea" id="RHEA-COMP:11604"/>
        <dbReference type="ChEBI" id="CHEBI:15378"/>
        <dbReference type="ChEBI" id="CHEBI:29999"/>
        <dbReference type="ChEBI" id="CHEBI:30616"/>
        <dbReference type="ChEBI" id="CHEBI:83421"/>
        <dbReference type="ChEBI" id="CHEBI:456216"/>
    </reaction>
</comment>